<organism evidence="8 9">
    <name type="scientific">Xyrichtys novacula</name>
    <name type="common">Pearly razorfish</name>
    <name type="synonym">Hemipteronotus novacula</name>
    <dbReference type="NCBI Taxonomy" id="13765"/>
    <lineage>
        <taxon>Eukaryota</taxon>
        <taxon>Metazoa</taxon>
        <taxon>Chordata</taxon>
        <taxon>Craniata</taxon>
        <taxon>Vertebrata</taxon>
        <taxon>Euteleostomi</taxon>
        <taxon>Actinopterygii</taxon>
        <taxon>Neopterygii</taxon>
        <taxon>Teleostei</taxon>
        <taxon>Neoteleostei</taxon>
        <taxon>Acanthomorphata</taxon>
        <taxon>Eupercaria</taxon>
        <taxon>Labriformes</taxon>
        <taxon>Labridae</taxon>
        <taxon>Xyrichtys</taxon>
    </lineage>
</organism>
<keyword evidence="9" id="KW-1185">Reference proteome</keyword>
<protein>
    <submittedName>
        <fullName evidence="8">Aquaporin-2</fullName>
    </submittedName>
</protein>
<reference evidence="8" key="1">
    <citation type="submission" date="2023-08" db="EMBL/GenBank/DDBJ databases">
        <authorList>
            <person name="Alioto T."/>
            <person name="Alioto T."/>
            <person name="Gomez Garrido J."/>
        </authorList>
    </citation>
    <scope>NUCLEOTIDE SEQUENCE</scope>
</reference>
<dbReference type="GO" id="GO:0015168">
    <property type="term" value="F:glycerol transmembrane transporter activity"/>
    <property type="evidence" value="ECO:0007669"/>
    <property type="project" value="TreeGrafter"/>
</dbReference>
<dbReference type="InterPro" id="IPR000425">
    <property type="entry name" value="MIP"/>
</dbReference>
<dbReference type="Gene3D" id="1.20.1080.10">
    <property type="entry name" value="Glycerol uptake facilitator protein"/>
    <property type="match status" value="1"/>
</dbReference>
<evidence type="ECO:0000313" key="8">
    <source>
        <dbReference type="EMBL" id="CAJ1075525.1"/>
    </source>
</evidence>
<keyword evidence="5 7" id="KW-0472">Membrane</keyword>
<feature type="transmembrane region" description="Helical" evidence="7">
    <location>
        <begin position="185"/>
        <end position="205"/>
    </location>
</feature>
<dbReference type="InterPro" id="IPR034294">
    <property type="entry name" value="Aquaporin_transptr"/>
</dbReference>
<dbReference type="SUPFAM" id="SSF81338">
    <property type="entry name" value="Aquaporin-like"/>
    <property type="match status" value="1"/>
</dbReference>
<sequence length="310" mass="33420">MLVRHCQQQILSDVWTRSCLRHFLLEFIGTALFLLISLSAVLILPAPTGKLQLDPKMESGQGSLCHLCNISNQSNLSERMSARNQCNQNIHLTPLSVQSLGYLQVALVFGLSVAVAAICVGGEVSLNPAVTVAMALNLRLHLWRALLYVIGQLLGGVASAALLLGLTRDVTPALNKVAPGVQLHLAVAIEALAAFQLVLVVLATVDANLSPIVCNLLVGLSVSLGHLMAVGATGCGMNPARSFGPAIITLDFNNHWVFWAGPGLGACLAVICNDLLLRPRWHHLRDWWSELKQLYVMTNKEQQVVLSHCP</sequence>
<keyword evidence="6" id="KW-0813">Transport</keyword>
<dbReference type="EMBL" id="OY660879">
    <property type="protein sequence ID" value="CAJ1075525.1"/>
    <property type="molecule type" value="Genomic_DNA"/>
</dbReference>
<dbReference type="GO" id="GO:0008519">
    <property type="term" value="F:ammonium channel activity"/>
    <property type="evidence" value="ECO:0007669"/>
    <property type="project" value="TreeGrafter"/>
</dbReference>
<dbReference type="PANTHER" id="PTHR19139:SF161">
    <property type="entry name" value="AQUAPORIN-1"/>
    <property type="match status" value="1"/>
</dbReference>
<dbReference type="GO" id="GO:0016020">
    <property type="term" value="C:membrane"/>
    <property type="evidence" value="ECO:0007669"/>
    <property type="project" value="UniProtKB-SubCell"/>
</dbReference>
<dbReference type="GO" id="GO:0003097">
    <property type="term" value="P:renal water transport"/>
    <property type="evidence" value="ECO:0007669"/>
    <property type="project" value="TreeGrafter"/>
</dbReference>
<evidence type="ECO:0000256" key="7">
    <source>
        <dbReference type="SAM" id="Phobius"/>
    </source>
</evidence>
<feature type="transmembrane region" description="Helical" evidence="7">
    <location>
        <begin position="212"/>
        <end position="236"/>
    </location>
</feature>
<evidence type="ECO:0000256" key="2">
    <source>
        <dbReference type="ARBA" id="ARBA00006175"/>
    </source>
</evidence>
<keyword evidence="3 6" id="KW-0812">Transmembrane</keyword>
<dbReference type="InterPro" id="IPR023271">
    <property type="entry name" value="Aquaporin-like"/>
</dbReference>
<dbReference type="AlphaFoldDB" id="A0AAV1GQE2"/>
<evidence type="ECO:0000256" key="5">
    <source>
        <dbReference type="ARBA" id="ARBA00023136"/>
    </source>
</evidence>
<dbReference type="PANTHER" id="PTHR19139">
    <property type="entry name" value="AQUAPORIN TRANSPORTER"/>
    <property type="match status" value="1"/>
</dbReference>
<proteinExistence type="inferred from homology"/>
<keyword evidence="4 7" id="KW-1133">Transmembrane helix</keyword>
<dbReference type="GO" id="GO:0035379">
    <property type="term" value="F:carbon dioxide transmembrane transporter activity"/>
    <property type="evidence" value="ECO:0007669"/>
    <property type="project" value="TreeGrafter"/>
</dbReference>
<dbReference type="Pfam" id="PF00230">
    <property type="entry name" value="MIP"/>
    <property type="match status" value="1"/>
</dbReference>
<feature type="transmembrane region" description="Helical" evidence="7">
    <location>
        <begin position="23"/>
        <end position="44"/>
    </location>
</feature>
<evidence type="ECO:0000256" key="3">
    <source>
        <dbReference type="ARBA" id="ARBA00022692"/>
    </source>
</evidence>
<dbReference type="GO" id="GO:0006972">
    <property type="term" value="P:hyperosmotic response"/>
    <property type="evidence" value="ECO:0007669"/>
    <property type="project" value="TreeGrafter"/>
</dbReference>
<dbReference type="PRINTS" id="PR00783">
    <property type="entry name" value="MINTRINSICP"/>
</dbReference>
<feature type="transmembrane region" description="Helical" evidence="7">
    <location>
        <begin position="256"/>
        <end position="277"/>
    </location>
</feature>
<evidence type="ECO:0000313" key="9">
    <source>
        <dbReference type="Proteomes" id="UP001178508"/>
    </source>
</evidence>
<evidence type="ECO:0000256" key="6">
    <source>
        <dbReference type="RuleBase" id="RU000477"/>
    </source>
</evidence>
<comment type="similarity">
    <text evidence="2 6">Belongs to the MIP/aquaporin (TC 1.A.8) family.</text>
</comment>
<accession>A0AAV1GQE2</accession>
<comment type="subcellular location">
    <subcellularLocation>
        <location evidence="1">Membrane</location>
        <topology evidence="1">Multi-pass membrane protein</topology>
    </subcellularLocation>
</comment>
<feature type="transmembrane region" description="Helical" evidence="7">
    <location>
        <begin position="102"/>
        <end position="124"/>
    </location>
</feature>
<name>A0AAV1GQE2_XYRNO</name>
<feature type="transmembrane region" description="Helical" evidence="7">
    <location>
        <begin position="145"/>
        <end position="165"/>
    </location>
</feature>
<dbReference type="GO" id="GO:0015250">
    <property type="term" value="F:water channel activity"/>
    <property type="evidence" value="ECO:0007669"/>
    <property type="project" value="TreeGrafter"/>
</dbReference>
<evidence type="ECO:0000256" key="1">
    <source>
        <dbReference type="ARBA" id="ARBA00004141"/>
    </source>
</evidence>
<evidence type="ECO:0000256" key="4">
    <source>
        <dbReference type="ARBA" id="ARBA00022989"/>
    </source>
</evidence>
<gene>
    <name evidence="8" type="ORF">XNOV1_A032792</name>
</gene>
<dbReference type="Proteomes" id="UP001178508">
    <property type="component" value="Chromosome 16"/>
</dbReference>